<reference evidence="1" key="1">
    <citation type="submission" date="2013-11" db="EMBL/GenBank/DDBJ databases">
        <title>Genome sequence of the fusiform rust pathogen reveals effectors for host alternation and coevolution with pine.</title>
        <authorList>
            <consortium name="DOE Joint Genome Institute"/>
            <person name="Smith K."/>
            <person name="Pendleton A."/>
            <person name="Kubisiak T."/>
            <person name="Anderson C."/>
            <person name="Salamov A."/>
            <person name="Aerts A."/>
            <person name="Riley R."/>
            <person name="Clum A."/>
            <person name="Lindquist E."/>
            <person name="Ence D."/>
            <person name="Campbell M."/>
            <person name="Kronenberg Z."/>
            <person name="Feau N."/>
            <person name="Dhillon B."/>
            <person name="Hamelin R."/>
            <person name="Burleigh J."/>
            <person name="Smith J."/>
            <person name="Yandell M."/>
            <person name="Nelson C."/>
            <person name="Grigoriev I."/>
            <person name="Davis J."/>
        </authorList>
    </citation>
    <scope>NUCLEOTIDE SEQUENCE</scope>
    <source>
        <strain evidence="1">G11</strain>
    </source>
</reference>
<proteinExistence type="predicted"/>
<evidence type="ECO:0000313" key="1">
    <source>
        <dbReference type="EMBL" id="KAG0140330.1"/>
    </source>
</evidence>
<gene>
    <name evidence="1" type="ORF">CROQUDRAFT_665345</name>
</gene>
<evidence type="ECO:0000313" key="2">
    <source>
        <dbReference type="Proteomes" id="UP000886653"/>
    </source>
</evidence>
<organism evidence="1 2">
    <name type="scientific">Cronartium quercuum f. sp. fusiforme G11</name>
    <dbReference type="NCBI Taxonomy" id="708437"/>
    <lineage>
        <taxon>Eukaryota</taxon>
        <taxon>Fungi</taxon>
        <taxon>Dikarya</taxon>
        <taxon>Basidiomycota</taxon>
        <taxon>Pucciniomycotina</taxon>
        <taxon>Pucciniomycetes</taxon>
        <taxon>Pucciniales</taxon>
        <taxon>Coleosporiaceae</taxon>
        <taxon>Cronartium</taxon>
    </lineage>
</organism>
<keyword evidence="2" id="KW-1185">Reference proteome</keyword>
<sequence length="65" mass="7515">MPHVYTIIPHLYPTHLLLILHYDQIDPIGSNPLTEVIRSTQSVVWSTQSVVWLARSVVSIFDRFI</sequence>
<comment type="caution">
    <text evidence="1">The sequence shown here is derived from an EMBL/GenBank/DDBJ whole genome shotgun (WGS) entry which is preliminary data.</text>
</comment>
<dbReference type="EMBL" id="MU167453">
    <property type="protein sequence ID" value="KAG0140330.1"/>
    <property type="molecule type" value="Genomic_DNA"/>
</dbReference>
<protein>
    <submittedName>
        <fullName evidence="1">Uncharacterized protein</fullName>
    </submittedName>
</protein>
<dbReference type="AlphaFoldDB" id="A0A9P6NAL0"/>
<dbReference type="Proteomes" id="UP000886653">
    <property type="component" value="Unassembled WGS sequence"/>
</dbReference>
<accession>A0A9P6NAL0</accession>
<name>A0A9P6NAL0_9BASI</name>